<name>A0ABR1LXY4_9PEZI</name>
<evidence type="ECO:0000256" key="1">
    <source>
        <dbReference type="SAM" id="MobiDB-lite"/>
    </source>
</evidence>
<protein>
    <submittedName>
        <fullName evidence="2">Uncharacterized protein</fullName>
    </submittedName>
</protein>
<sequence>MYLERARTSGASRAPRLCCCPLPYSLDACRRARWPSTADGPLLLPPPPHVLPFLASAGPHLYLSARPRASECVDRTPHPSTHKTLSVPSLAAPAPRRFSHNHAMAIIGIACLVSASMREPCQRRRQRRRRRRIVTHRRQQPHPTPHLVAARRPSSVTPALSEGPVGRAVLSWLPSAADLGPLFPIFSFVVLSSRGGFLLLPSGEDHFLCLGDLSFCVLPLVFDTIPLPLYTTTALATTTRARTCTCLPAYLLACLPIALLPHQPYCTLTRIVHRHVLYPFQPATLAAFA</sequence>
<keyword evidence="3" id="KW-1185">Reference proteome</keyword>
<dbReference type="EMBL" id="JBBPEH010000004">
    <property type="protein sequence ID" value="KAK7539509.1"/>
    <property type="molecule type" value="Genomic_DNA"/>
</dbReference>
<dbReference type="RefSeq" id="XP_066656780.1">
    <property type="nucleotide sequence ID" value="XM_066799691.1"/>
</dbReference>
<comment type="caution">
    <text evidence="2">The sequence shown here is derived from an EMBL/GenBank/DDBJ whole genome shotgun (WGS) entry which is preliminary data.</text>
</comment>
<dbReference type="GeneID" id="92032597"/>
<proteinExistence type="predicted"/>
<feature type="region of interest" description="Disordered" evidence="1">
    <location>
        <begin position="122"/>
        <end position="153"/>
    </location>
</feature>
<gene>
    <name evidence="2" type="ORF">J3D65DRAFT_618850</name>
</gene>
<evidence type="ECO:0000313" key="3">
    <source>
        <dbReference type="Proteomes" id="UP001360953"/>
    </source>
</evidence>
<organism evidence="2 3">
    <name type="scientific">Phyllosticta citribraziliensis</name>
    <dbReference type="NCBI Taxonomy" id="989973"/>
    <lineage>
        <taxon>Eukaryota</taxon>
        <taxon>Fungi</taxon>
        <taxon>Dikarya</taxon>
        <taxon>Ascomycota</taxon>
        <taxon>Pezizomycotina</taxon>
        <taxon>Dothideomycetes</taxon>
        <taxon>Dothideomycetes incertae sedis</taxon>
        <taxon>Botryosphaeriales</taxon>
        <taxon>Phyllostictaceae</taxon>
        <taxon>Phyllosticta</taxon>
    </lineage>
</organism>
<dbReference type="Proteomes" id="UP001360953">
    <property type="component" value="Unassembled WGS sequence"/>
</dbReference>
<reference evidence="2 3" key="1">
    <citation type="submission" date="2024-04" db="EMBL/GenBank/DDBJ databases">
        <title>Phyllosticta paracitricarpa is synonymous to the EU quarantine fungus P. citricarpa based on phylogenomic analyses.</title>
        <authorList>
            <consortium name="Lawrence Berkeley National Laboratory"/>
            <person name="Van ingen-buijs V.A."/>
            <person name="Van westerhoven A.C."/>
            <person name="Haridas S."/>
            <person name="Skiadas P."/>
            <person name="Martin F."/>
            <person name="Groenewald J.Z."/>
            <person name="Crous P.W."/>
            <person name="Seidl M.F."/>
        </authorList>
    </citation>
    <scope>NUCLEOTIDE SEQUENCE [LARGE SCALE GENOMIC DNA]</scope>
    <source>
        <strain evidence="2 3">CPC 17464</strain>
    </source>
</reference>
<accession>A0ABR1LXY4</accession>
<feature type="compositionally biased region" description="Basic residues" evidence="1">
    <location>
        <begin position="123"/>
        <end position="140"/>
    </location>
</feature>
<evidence type="ECO:0000313" key="2">
    <source>
        <dbReference type="EMBL" id="KAK7539509.1"/>
    </source>
</evidence>